<dbReference type="WBParaSite" id="mrna-Wban_11006">
    <property type="protein sequence ID" value="mrna-Wban_11006"/>
    <property type="gene ID" value="Wban_11006"/>
</dbReference>
<dbReference type="InterPro" id="IPR050699">
    <property type="entry name" value="RNA-DNA_Helicase"/>
</dbReference>
<dbReference type="PANTHER" id="PTHR12131:SF1">
    <property type="entry name" value="ATP-DEPENDENT RNA HELICASE SUPV3L1, MITOCHONDRIAL-RELATED"/>
    <property type="match status" value="1"/>
</dbReference>
<keyword evidence="4" id="KW-0067">ATP-binding</keyword>
<keyword evidence="3" id="KW-0347">Helicase</keyword>
<reference evidence="7" key="3">
    <citation type="submission" date="2024-02" db="UniProtKB">
        <authorList>
            <consortium name="WormBaseParasite"/>
        </authorList>
    </citation>
    <scope>IDENTIFICATION</scope>
    <source>
        <strain evidence="7">pt0022</strain>
    </source>
</reference>
<reference evidence="6" key="2">
    <citation type="journal article" date="2016" name="Mol. Ecol.">
        <title>Population genomics of the filarial nematode parasite Wuchereria bancrofti from mosquitoes.</title>
        <authorList>
            <person name="Small S.T."/>
            <person name="Reimer L.J."/>
            <person name="Tisch D.J."/>
            <person name="King C.L."/>
            <person name="Christensen B.M."/>
            <person name="Siba P.M."/>
            <person name="Kazura J.W."/>
            <person name="Serre D."/>
            <person name="Zimmerman P.A."/>
        </authorList>
    </citation>
    <scope>NUCLEOTIDE SEQUENCE</scope>
    <source>
        <strain evidence="6">pt0022</strain>
    </source>
</reference>
<sequence length="150" mass="16978">MEFQKHKRKSSNFRTPKPLSDIEYLKDQCSTSELLFRIPGINGLTEGDIYEILQNNVHCVDDNLSNLLESVNISSPNALQKRLETTLKYPLELDPFQQQAVVCLDRGDSVFIAAHTSAGKTVVAEYAVALCNLYKTRNGRTRRAFSDNIR</sequence>
<evidence type="ECO:0000256" key="1">
    <source>
        <dbReference type="ARBA" id="ARBA00022741"/>
    </source>
</evidence>
<evidence type="ECO:0008006" key="8">
    <source>
        <dbReference type="Google" id="ProtNLM"/>
    </source>
</evidence>
<dbReference type="AlphaFoldDB" id="A0AAF5Q5V4"/>
<evidence type="ECO:0000256" key="4">
    <source>
        <dbReference type="ARBA" id="ARBA00022840"/>
    </source>
</evidence>
<proteinExistence type="predicted"/>
<comment type="catalytic activity">
    <reaction evidence="5">
        <text>ATP + H2O = ADP + phosphate + H(+)</text>
        <dbReference type="Rhea" id="RHEA:13065"/>
        <dbReference type="ChEBI" id="CHEBI:15377"/>
        <dbReference type="ChEBI" id="CHEBI:15378"/>
        <dbReference type="ChEBI" id="CHEBI:30616"/>
        <dbReference type="ChEBI" id="CHEBI:43474"/>
        <dbReference type="ChEBI" id="CHEBI:456216"/>
        <dbReference type="EC" id="3.6.4.13"/>
    </reaction>
</comment>
<dbReference type="SUPFAM" id="SSF52540">
    <property type="entry name" value="P-loop containing nucleoside triphosphate hydrolases"/>
    <property type="match status" value="1"/>
</dbReference>
<keyword evidence="2" id="KW-0378">Hydrolase</keyword>
<reference evidence="6" key="1">
    <citation type="submission" date="2015-03" db="EMBL/GenBank/DDBJ databases">
        <title>Wuchereria bancrofti Genome Sequencing Papua New Guinea Strain.</title>
        <authorList>
            <person name="Small S.T."/>
            <person name="Serre D."/>
            <person name="Zimmerman P.A."/>
        </authorList>
    </citation>
    <scope>NUCLEOTIDE SEQUENCE [LARGE SCALE GENOMIC DNA]</scope>
    <source>
        <strain evidence="6">pt0022</strain>
    </source>
</reference>
<accession>A0AAF5Q5V4</accession>
<evidence type="ECO:0000313" key="7">
    <source>
        <dbReference type="WBParaSite" id="mrna-Wban_11006"/>
    </source>
</evidence>
<protein>
    <recommendedName>
        <fullName evidence="8">DEAD/DEAH box helicase domain-containing protein</fullName>
    </recommendedName>
</protein>
<dbReference type="InterPro" id="IPR027417">
    <property type="entry name" value="P-loop_NTPase"/>
</dbReference>
<dbReference type="Gene3D" id="3.40.50.300">
    <property type="entry name" value="P-loop containing nucleotide triphosphate hydrolases"/>
    <property type="match status" value="1"/>
</dbReference>
<organism evidence="6 7">
    <name type="scientific">Wuchereria bancrofti</name>
    <dbReference type="NCBI Taxonomy" id="6293"/>
    <lineage>
        <taxon>Eukaryota</taxon>
        <taxon>Metazoa</taxon>
        <taxon>Ecdysozoa</taxon>
        <taxon>Nematoda</taxon>
        <taxon>Chromadorea</taxon>
        <taxon>Rhabditida</taxon>
        <taxon>Spirurina</taxon>
        <taxon>Spiruromorpha</taxon>
        <taxon>Filarioidea</taxon>
        <taxon>Onchocercidae</taxon>
        <taxon>Wuchereria</taxon>
    </lineage>
</organism>
<dbReference type="GO" id="GO:0016787">
    <property type="term" value="F:hydrolase activity"/>
    <property type="evidence" value="ECO:0007669"/>
    <property type="project" value="UniProtKB-KW"/>
</dbReference>
<dbReference type="GO" id="GO:0003724">
    <property type="term" value="F:RNA helicase activity"/>
    <property type="evidence" value="ECO:0007669"/>
    <property type="project" value="UniProtKB-EC"/>
</dbReference>
<evidence type="ECO:0000256" key="3">
    <source>
        <dbReference type="ARBA" id="ARBA00022806"/>
    </source>
</evidence>
<dbReference type="GO" id="GO:0055087">
    <property type="term" value="C:Ski complex"/>
    <property type="evidence" value="ECO:0007669"/>
    <property type="project" value="TreeGrafter"/>
</dbReference>
<evidence type="ECO:0000256" key="5">
    <source>
        <dbReference type="ARBA" id="ARBA00047984"/>
    </source>
</evidence>
<dbReference type="PANTHER" id="PTHR12131">
    <property type="entry name" value="ATP-DEPENDENT RNA AND DNA HELICASE"/>
    <property type="match status" value="1"/>
</dbReference>
<name>A0AAF5Q5V4_WUCBA</name>
<dbReference type="Proteomes" id="UP000093561">
    <property type="component" value="Unassembled WGS sequence"/>
</dbReference>
<keyword evidence="1" id="KW-0547">Nucleotide-binding</keyword>
<evidence type="ECO:0000313" key="6">
    <source>
        <dbReference type="Proteomes" id="UP000093561"/>
    </source>
</evidence>
<evidence type="ECO:0000256" key="2">
    <source>
        <dbReference type="ARBA" id="ARBA00022801"/>
    </source>
</evidence>
<dbReference type="GO" id="GO:0005524">
    <property type="term" value="F:ATP binding"/>
    <property type="evidence" value="ECO:0007669"/>
    <property type="project" value="UniProtKB-KW"/>
</dbReference>
<dbReference type="GO" id="GO:0070478">
    <property type="term" value="P:nuclear-transcribed mRNA catabolic process, 3'-5' exonucleolytic nonsense-mediated decay"/>
    <property type="evidence" value="ECO:0007669"/>
    <property type="project" value="TreeGrafter"/>
</dbReference>